<dbReference type="SUPFAM" id="SSF56300">
    <property type="entry name" value="Metallo-dependent phosphatases"/>
    <property type="match status" value="1"/>
</dbReference>
<dbReference type="PANTHER" id="PTHR33393:SF11">
    <property type="entry name" value="POLYGLUTAMINE SYNTHESIS ACCESSORY PROTEIN RV0574C-RELATED"/>
    <property type="match status" value="1"/>
</dbReference>
<comment type="similarity">
    <text evidence="1">Belongs to the CapA family.</text>
</comment>
<reference evidence="5" key="1">
    <citation type="submission" date="2016-06" db="EMBL/GenBank/DDBJ databases">
        <authorList>
            <person name="Varghese N."/>
        </authorList>
    </citation>
    <scope>NUCLEOTIDE SEQUENCE [LARGE SCALE GENOMIC DNA]</scope>
    <source>
        <strain evidence="5">DSM 45555</strain>
    </source>
</reference>
<name>A0A1C4Z8D3_9ACTN</name>
<evidence type="ECO:0000313" key="4">
    <source>
        <dbReference type="EMBL" id="SCF29208.1"/>
    </source>
</evidence>
<dbReference type="Pfam" id="PF09587">
    <property type="entry name" value="PGA_cap"/>
    <property type="match status" value="1"/>
</dbReference>
<dbReference type="EMBL" id="FMCV01000015">
    <property type="protein sequence ID" value="SCF29208.1"/>
    <property type="molecule type" value="Genomic_DNA"/>
</dbReference>
<protein>
    <submittedName>
        <fullName evidence="4">Poly-gamma-glutamate biosynthesis protein CapA/YwtB (Capsule formation), metallophosphatase superfamily</fullName>
    </submittedName>
</protein>
<dbReference type="PANTHER" id="PTHR33393">
    <property type="entry name" value="POLYGLUTAMINE SYNTHESIS ACCESSORY PROTEIN RV0574C-RELATED"/>
    <property type="match status" value="1"/>
</dbReference>
<sequence>MYAPARSVPRTLRAAVAGPPAAAPGPPRAVLGRRLAAFAALVAVLFVAGCGGDTGGSGGDPRWQAGQGGGSTGSAGPETGDQPAAPDASKEPSISLAATGDVIMGNAPNRLPANGGKGFFDDVKSALKGDLVMGNLEEPLTDDTGAGKCGPEPKNCYQFRAPPDYAAHLRSAGFQLLNQANNHGYDYGRQGYENTQSALEAHGLKHTGAPGEITVVDVKGIKVAVVGFSSYPWSNSLVDLNAAKQVIEMAKEAAQIVVVQVHMGAEGSDKTRVKPGTEMFFGENRGDPIRFSRTVIDAGADLVIGHGPHVLRGMEFYKGRLIAYSLGNFAGGGKSLNSSGRLGWGGVLKVSLTADGTFVGGTFTSTVMNGVGRPSVDRQNRGLGLVRDLNRSDFPDTGAKLDGTGRITAPAGG</sequence>
<accession>A0A1C4Z8D3</accession>
<evidence type="ECO:0000256" key="2">
    <source>
        <dbReference type="SAM" id="MobiDB-lite"/>
    </source>
</evidence>
<dbReference type="AlphaFoldDB" id="A0A1C4Z8D3"/>
<keyword evidence="5" id="KW-1185">Reference proteome</keyword>
<evidence type="ECO:0000256" key="1">
    <source>
        <dbReference type="ARBA" id="ARBA00005662"/>
    </source>
</evidence>
<feature type="region of interest" description="Disordered" evidence="2">
    <location>
        <begin position="57"/>
        <end position="92"/>
    </location>
</feature>
<feature type="domain" description="Capsule synthesis protein CapA" evidence="3">
    <location>
        <begin position="95"/>
        <end position="333"/>
    </location>
</feature>
<dbReference type="InterPro" id="IPR029052">
    <property type="entry name" value="Metallo-depent_PP-like"/>
</dbReference>
<dbReference type="CDD" id="cd07381">
    <property type="entry name" value="MPP_CapA"/>
    <property type="match status" value="1"/>
</dbReference>
<gene>
    <name evidence="4" type="ORF">GA0070215_11554</name>
</gene>
<dbReference type="InterPro" id="IPR019079">
    <property type="entry name" value="Capsule_synth_CapA"/>
</dbReference>
<dbReference type="Gene3D" id="3.60.21.10">
    <property type="match status" value="1"/>
</dbReference>
<dbReference type="InterPro" id="IPR052169">
    <property type="entry name" value="CW_Biosynth-Accessory"/>
</dbReference>
<evidence type="ECO:0000259" key="3">
    <source>
        <dbReference type="SMART" id="SM00854"/>
    </source>
</evidence>
<organism evidence="4 5">
    <name type="scientific">Micromonospora marina</name>
    <dbReference type="NCBI Taxonomy" id="307120"/>
    <lineage>
        <taxon>Bacteria</taxon>
        <taxon>Bacillati</taxon>
        <taxon>Actinomycetota</taxon>
        <taxon>Actinomycetes</taxon>
        <taxon>Micromonosporales</taxon>
        <taxon>Micromonosporaceae</taxon>
        <taxon>Micromonospora</taxon>
    </lineage>
</organism>
<proteinExistence type="inferred from homology"/>
<dbReference type="SMART" id="SM00854">
    <property type="entry name" value="PGA_cap"/>
    <property type="match status" value="1"/>
</dbReference>
<evidence type="ECO:0000313" key="5">
    <source>
        <dbReference type="Proteomes" id="UP000198551"/>
    </source>
</evidence>
<dbReference type="Proteomes" id="UP000198551">
    <property type="component" value="Unassembled WGS sequence"/>
</dbReference>